<dbReference type="PANTHER" id="PTHR46098">
    <property type="entry name" value="TRNA (CYTOSINE(38)-C(5))-METHYLTRANSFERASE"/>
    <property type="match status" value="1"/>
</dbReference>
<evidence type="ECO:0000256" key="6">
    <source>
        <dbReference type="ARBA" id="ARBA00047422"/>
    </source>
</evidence>
<dbReference type="GO" id="GO:0003886">
    <property type="term" value="F:DNA (cytosine-5-)-methyltransferase activity"/>
    <property type="evidence" value="ECO:0007669"/>
    <property type="project" value="UniProtKB-EC"/>
</dbReference>
<feature type="active site" evidence="7">
    <location>
        <position position="74"/>
    </location>
</feature>
<keyword evidence="3 7" id="KW-0808">Transferase</keyword>
<evidence type="ECO:0000313" key="9">
    <source>
        <dbReference type="EMBL" id="MFC0633100.1"/>
    </source>
</evidence>
<evidence type="ECO:0000256" key="3">
    <source>
        <dbReference type="ARBA" id="ARBA00022679"/>
    </source>
</evidence>
<evidence type="ECO:0000256" key="2">
    <source>
        <dbReference type="ARBA" id="ARBA00022603"/>
    </source>
</evidence>
<sequence length="379" mass="41114">MPEVYEFFAGGGMVRAGLGDAWRCVFANDIDPKKAETYRANWGDGAELHVGDIHGIEVARLPGVADLMWGSFPCQDLSLAGAGAGLAGQRSGAFHGFWRLVDGLIGEGRAPRIVAVENVCGTLTSRGGADFGVICRAFVDSGYRVGALVINADLFVPQSRPRLFVIGVREDADWRMADAGGPEAPFHTPALVRAVAGLPQSLRERMAWWRVAPPSDPVAPLVELIEEVREPALWHSQARTKAILDLMAPSHLEQVRAALAKPQRTVGAVYRRTRPDGRGGRIQRAEVRFDGRAGCLRTPAGGSSRQVLMVVEQQRVRTRLMTPRETARLMGLGDDFVLPRSATDAYHVTGDGVAVPVVRHLARALFEPLLKARLRLKAA</sequence>
<gene>
    <name evidence="9" type="ORF">ACFFGE_04300</name>
</gene>
<comment type="similarity">
    <text evidence="7 8">Belongs to the class I-like SAM-binding methyltransferase superfamily. C5-methyltransferase family.</text>
</comment>
<evidence type="ECO:0000256" key="7">
    <source>
        <dbReference type="PROSITE-ProRule" id="PRU01016"/>
    </source>
</evidence>
<proteinExistence type="inferred from homology"/>
<dbReference type="EC" id="2.1.1.37" evidence="1"/>
<keyword evidence="2 7" id="KW-0489">Methyltransferase</keyword>
<evidence type="ECO:0000256" key="8">
    <source>
        <dbReference type="RuleBase" id="RU000416"/>
    </source>
</evidence>
<reference evidence="9 10" key="1">
    <citation type="submission" date="2024-09" db="EMBL/GenBank/DDBJ databases">
        <authorList>
            <person name="Sun Q."/>
            <person name="Mori K."/>
        </authorList>
    </citation>
    <scope>NUCLEOTIDE SEQUENCE [LARGE SCALE GENOMIC DNA]</scope>
    <source>
        <strain evidence="9 10">NCAIM B.02621</strain>
    </source>
</reference>
<comment type="catalytic activity">
    <reaction evidence="6">
        <text>a 2'-deoxycytidine in DNA + S-adenosyl-L-methionine = a 5-methyl-2'-deoxycytidine in DNA + S-adenosyl-L-homocysteine + H(+)</text>
        <dbReference type="Rhea" id="RHEA:13681"/>
        <dbReference type="Rhea" id="RHEA-COMP:11369"/>
        <dbReference type="Rhea" id="RHEA-COMP:11370"/>
        <dbReference type="ChEBI" id="CHEBI:15378"/>
        <dbReference type="ChEBI" id="CHEBI:57856"/>
        <dbReference type="ChEBI" id="CHEBI:59789"/>
        <dbReference type="ChEBI" id="CHEBI:85452"/>
        <dbReference type="ChEBI" id="CHEBI:85454"/>
        <dbReference type="EC" id="2.1.1.37"/>
    </reaction>
</comment>
<dbReference type="GO" id="GO:0032259">
    <property type="term" value="P:methylation"/>
    <property type="evidence" value="ECO:0007669"/>
    <property type="project" value="UniProtKB-KW"/>
</dbReference>
<comment type="caution">
    <text evidence="9">The sequence shown here is derived from an EMBL/GenBank/DDBJ whole genome shotgun (WGS) entry which is preliminary data.</text>
</comment>
<dbReference type="InterPro" id="IPR050750">
    <property type="entry name" value="C5-MTase"/>
</dbReference>
<evidence type="ECO:0000256" key="1">
    <source>
        <dbReference type="ARBA" id="ARBA00011975"/>
    </source>
</evidence>
<evidence type="ECO:0000256" key="4">
    <source>
        <dbReference type="ARBA" id="ARBA00022691"/>
    </source>
</evidence>
<dbReference type="Gene3D" id="3.40.50.150">
    <property type="entry name" value="Vaccinia Virus protein VP39"/>
    <property type="match status" value="1"/>
</dbReference>
<accession>A0ABV6R0F0</accession>
<name>A0ABV6R0F0_9CAUL</name>
<dbReference type="Pfam" id="PF00145">
    <property type="entry name" value="DNA_methylase"/>
    <property type="match status" value="1"/>
</dbReference>
<keyword evidence="10" id="KW-1185">Reference proteome</keyword>
<keyword evidence="4 7" id="KW-0949">S-adenosyl-L-methionine</keyword>
<dbReference type="PANTHER" id="PTHR46098:SF1">
    <property type="entry name" value="TRNA (CYTOSINE(38)-C(5))-METHYLTRANSFERASE"/>
    <property type="match status" value="1"/>
</dbReference>
<dbReference type="SUPFAM" id="SSF53335">
    <property type="entry name" value="S-adenosyl-L-methionine-dependent methyltransferases"/>
    <property type="match status" value="1"/>
</dbReference>
<dbReference type="NCBIfam" id="TIGR00675">
    <property type="entry name" value="dcm"/>
    <property type="match status" value="1"/>
</dbReference>
<dbReference type="RefSeq" id="WP_376834631.1">
    <property type="nucleotide sequence ID" value="NZ_JBHLSW010000003.1"/>
</dbReference>
<evidence type="ECO:0000256" key="5">
    <source>
        <dbReference type="ARBA" id="ARBA00022747"/>
    </source>
</evidence>
<dbReference type="PROSITE" id="PS51679">
    <property type="entry name" value="SAM_MT_C5"/>
    <property type="match status" value="1"/>
</dbReference>
<organism evidence="9 10">
    <name type="scientific">Brevundimonas balnearis</name>
    <dbReference type="NCBI Taxonomy" id="1572858"/>
    <lineage>
        <taxon>Bacteria</taxon>
        <taxon>Pseudomonadati</taxon>
        <taxon>Pseudomonadota</taxon>
        <taxon>Alphaproteobacteria</taxon>
        <taxon>Caulobacterales</taxon>
        <taxon>Caulobacteraceae</taxon>
        <taxon>Brevundimonas</taxon>
    </lineage>
</organism>
<dbReference type="EMBL" id="JBHLSW010000003">
    <property type="protein sequence ID" value="MFC0633100.1"/>
    <property type="molecule type" value="Genomic_DNA"/>
</dbReference>
<dbReference type="InterPro" id="IPR001525">
    <property type="entry name" value="C5_MeTfrase"/>
</dbReference>
<keyword evidence="5" id="KW-0680">Restriction system</keyword>
<evidence type="ECO:0000313" key="10">
    <source>
        <dbReference type="Proteomes" id="UP001589906"/>
    </source>
</evidence>
<dbReference type="Gene3D" id="3.90.120.10">
    <property type="entry name" value="DNA Methylase, subunit A, domain 2"/>
    <property type="match status" value="1"/>
</dbReference>
<protein>
    <recommendedName>
        <fullName evidence="1">DNA (cytosine-5-)-methyltransferase</fullName>
        <ecNumber evidence="1">2.1.1.37</ecNumber>
    </recommendedName>
</protein>
<dbReference type="Proteomes" id="UP001589906">
    <property type="component" value="Unassembled WGS sequence"/>
</dbReference>
<dbReference type="PRINTS" id="PR00105">
    <property type="entry name" value="C5METTRFRASE"/>
</dbReference>
<dbReference type="InterPro" id="IPR029063">
    <property type="entry name" value="SAM-dependent_MTases_sf"/>
</dbReference>